<evidence type="ECO:0000313" key="5">
    <source>
        <dbReference type="Proteomes" id="UP001379235"/>
    </source>
</evidence>
<evidence type="ECO:0000256" key="3">
    <source>
        <dbReference type="ARBA" id="ARBA00023002"/>
    </source>
</evidence>
<dbReference type="InterPro" id="IPR036291">
    <property type="entry name" value="NAD(P)-bd_dom_sf"/>
</dbReference>
<dbReference type="RefSeq" id="WP_339967342.1">
    <property type="nucleotide sequence ID" value="NZ_JBBHJY010000005.1"/>
</dbReference>
<evidence type="ECO:0000256" key="2">
    <source>
        <dbReference type="ARBA" id="ARBA00022857"/>
    </source>
</evidence>
<accession>A0ABU8S9L9</accession>
<name>A0ABU8S9L9_9SPHN</name>
<keyword evidence="2" id="KW-0521">NADP</keyword>
<dbReference type="SUPFAM" id="SSF51735">
    <property type="entry name" value="NAD(P)-binding Rossmann-fold domains"/>
    <property type="match status" value="1"/>
</dbReference>
<comment type="caution">
    <text evidence="4">The sequence shown here is derived from an EMBL/GenBank/DDBJ whole genome shotgun (WGS) entry which is preliminary data.</text>
</comment>
<dbReference type="PRINTS" id="PR00080">
    <property type="entry name" value="SDRFAMILY"/>
</dbReference>
<sequence length="267" mass="28163">MDVSRLFSLEGKVALVTGGSRGIGRMIAEGFLGAGTERVYITARKADEVEATAAELGERCVALPGDIATLAGIEALAAELSTRESRLDVLVNNSGVAWGAPFDIFPEGGWDKVMDLNVKTPFFLTQKLHALLRAGASDIRPAKVIMIASVDGMRLNPWETYPYQASKAALIHLTRRMAARLAGEHIVVSGIAPGMFASKMNRAADHAPDRVASQIPAGRVGADEDMAAAAIYLASRAGDYVVGETITVDGGWVNAWVPGDFVGPAGE</sequence>
<gene>
    <name evidence="4" type="ORF">WG900_11825</name>
</gene>
<dbReference type="PANTHER" id="PTHR43618:SF8">
    <property type="entry name" value="7ALPHA-HYDROXYSTEROID DEHYDROGENASE"/>
    <property type="match status" value="1"/>
</dbReference>
<dbReference type="PANTHER" id="PTHR43618">
    <property type="entry name" value="7-ALPHA-HYDROXYSTEROID DEHYDROGENASE"/>
    <property type="match status" value="1"/>
</dbReference>
<evidence type="ECO:0000313" key="4">
    <source>
        <dbReference type="EMBL" id="MEJ6010604.1"/>
    </source>
</evidence>
<keyword evidence="3" id="KW-0560">Oxidoreductase</keyword>
<reference evidence="4 5" key="1">
    <citation type="submission" date="2024-03" db="EMBL/GenBank/DDBJ databases">
        <authorList>
            <person name="Jo J.-H."/>
        </authorList>
    </citation>
    <scope>NUCLEOTIDE SEQUENCE [LARGE SCALE GENOMIC DNA]</scope>
    <source>
        <strain evidence="4 5">AS3R-12</strain>
    </source>
</reference>
<dbReference type="Pfam" id="PF13561">
    <property type="entry name" value="adh_short_C2"/>
    <property type="match status" value="1"/>
</dbReference>
<proteinExistence type="inferred from homology"/>
<keyword evidence="5" id="KW-1185">Reference proteome</keyword>
<dbReference type="EMBL" id="JBBHJY010000005">
    <property type="protein sequence ID" value="MEJ6010604.1"/>
    <property type="molecule type" value="Genomic_DNA"/>
</dbReference>
<dbReference type="Gene3D" id="3.40.50.720">
    <property type="entry name" value="NAD(P)-binding Rossmann-like Domain"/>
    <property type="match status" value="1"/>
</dbReference>
<comment type="similarity">
    <text evidence="1">Belongs to the short-chain dehydrogenases/reductases (SDR) family.</text>
</comment>
<dbReference type="InterPro" id="IPR002347">
    <property type="entry name" value="SDR_fam"/>
</dbReference>
<dbReference type="Proteomes" id="UP001379235">
    <property type="component" value="Unassembled WGS sequence"/>
</dbReference>
<dbReference type="InterPro" id="IPR052178">
    <property type="entry name" value="Sec_Metab_Biosynth_SDR"/>
</dbReference>
<dbReference type="PRINTS" id="PR00081">
    <property type="entry name" value="GDHRDH"/>
</dbReference>
<organism evidence="4 5">
    <name type="scientific">Novosphingobium aquae</name>
    <dbReference type="NCBI Taxonomy" id="3133435"/>
    <lineage>
        <taxon>Bacteria</taxon>
        <taxon>Pseudomonadati</taxon>
        <taxon>Pseudomonadota</taxon>
        <taxon>Alphaproteobacteria</taxon>
        <taxon>Sphingomonadales</taxon>
        <taxon>Sphingomonadaceae</taxon>
        <taxon>Novosphingobium</taxon>
    </lineage>
</organism>
<evidence type="ECO:0000256" key="1">
    <source>
        <dbReference type="ARBA" id="ARBA00006484"/>
    </source>
</evidence>
<protein>
    <submittedName>
        <fullName evidence="4">SDR family oxidoreductase</fullName>
    </submittedName>
</protein>